<accession>A0A7V0XG90</accession>
<keyword evidence="3" id="KW-0482">Metalloprotease</keyword>
<dbReference type="AlphaFoldDB" id="A0A7V0XG90"/>
<dbReference type="GO" id="GO:0004175">
    <property type="term" value="F:endopeptidase activity"/>
    <property type="evidence" value="ECO:0007669"/>
    <property type="project" value="UniProtKB-ARBA"/>
</dbReference>
<feature type="transmembrane region" description="Helical" evidence="1">
    <location>
        <begin position="199"/>
        <end position="216"/>
    </location>
</feature>
<feature type="transmembrane region" description="Helical" evidence="1">
    <location>
        <begin position="142"/>
        <end position="162"/>
    </location>
</feature>
<name>A0A7V0XG90_UNCW3</name>
<evidence type="ECO:0000259" key="2">
    <source>
        <dbReference type="Pfam" id="PF02517"/>
    </source>
</evidence>
<evidence type="ECO:0000256" key="1">
    <source>
        <dbReference type="SAM" id="Phobius"/>
    </source>
</evidence>
<dbReference type="Proteomes" id="UP000885672">
    <property type="component" value="Unassembled WGS sequence"/>
</dbReference>
<reference evidence="3" key="1">
    <citation type="journal article" date="2020" name="mSystems">
        <title>Genome- and Community-Level Interaction Insights into Carbon Utilization and Element Cycling Functions of Hydrothermarchaeota in Hydrothermal Sediment.</title>
        <authorList>
            <person name="Zhou Z."/>
            <person name="Liu Y."/>
            <person name="Xu W."/>
            <person name="Pan J."/>
            <person name="Luo Z.H."/>
            <person name="Li M."/>
        </authorList>
    </citation>
    <scope>NUCLEOTIDE SEQUENCE [LARGE SCALE GENOMIC DNA]</scope>
    <source>
        <strain evidence="3">SpSt-1182</strain>
    </source>
</reference>
<proteinExistence type="predicted"/>
<gene>
    <name evidence="3" type="ORF">ENN51_09460</name>
</gene>
<evidence type="ECO:0000313" key="3">
    <source>
        <dbReference type="EMBL" id="HDR00492.1"/>
    </source>
</evidence>
<feature type="transmembrane region" description="Helical" evidence="1">
    <location>
        <begin position="14"/>
        <end position="37"/>
    </location>
</feature>
<organism evidence="3">
    <name type="scientific">candidate division WOR-3 bacterium</name>
    <dbReference type="NCBI Taxonomy" id="2052148"/>
    <lineage>
        <taxon>Bacteria</taxon>
        <taxon>Bacteria division WOR-3</taxon>
    </lineage>
</organism>
<feature type="transmembrane region" description="Helical" evidence="1">
    <location>
        <begin position="57"/>
        <end position="83"/>
    </location>
</feature>
<dbReference type="GO" id="GO:0008237">
    <property type="term" value="F:metallopeptidase activity"/>
    <property type="evidence" value="ECO:0007669"/>
    <property type="project" value="UniProtKB-KW"/>
</dbReference>
<comment type="caution">
    <text evidence="3">The sequence shown here is derived from an EMBL/GenBank/DDBJ whole genome shotgun (WGS) entry which is preliminary data.</text>
</comment>
<keyword evidence="1" id="KW-0472">Membrane</keyword>
<feature type="transmembrane region" description="Helical" evidence="1">
    <location>
        <begin position="103"/>
        <end position="122"/>
    </location>
</feature>
<keyword evidence="1" id="KW-0812">Transmembrane</keyword>
<keyword evidence="3" id="KW-0378">Hydrolase</keyword>
<feature type="domain" description="CAAX prenyl protease 2/Lysostaphin resistance protein A-like" evidence="2">
    <location>
        <begin position="152"/>
        <end position="229"/>
    </location>
</feature>
<sequence length="240" mass="26260">MDYLRGLRGDTRRILFVNTDLILIVLAAGFALTAQRYQLLPLARRLTARLTPGLDAAVAAGLVPLVFRVLGAVWLAGIVLLAIALVRGRVRDFGLAAGRPGRWLADTAIAFAVLLPLLFWVSRRPEFLRIYPSFSVMRLDPAWFAAGLGVRFAYMFACEFLFRGLLLFGFERRAGPAAAIAASTLPFALMHFGKPGLEVYGSVLAGIVLGFIALRGRSFLPCWLLHFTAAATLDVLTLLR</sequence>
<keyword evidence="3" id="KW-0645">Protease</keyword>
<dbReference type="EMBL" id="DSBX01000360">
    <property type="protein sequence ID" value="HDR00492.1"/>
    <property type="molecule type" value="Genomic_DNA"/>
</dbReference>
<protein>
    <submittedName>
        <fullName evidence="3">CPBP family intramembrane metalloprotease</fullName>
    </submittedName>
</protein>
<dbReference type="GO" id="GO:0080120">
    <property type="term" value="P:CAAX-box protein maturation"/>
    <property type="evidence" value="ECO:0007669"/>
    <property type="project" value="UniProtKB-ARBA"/>
</dbReference>
<dbReference type="InterPro" id="IPR003675">
    <property type="entry name" value="Rce1/LyrA-like_dom"/>
</dbReference>
<keyword evidence="1" id="KW-1133">Transmembrane helix</keyword>
<dbReference type="Pfam" id="PF02517">
    <property type="entry name" value="Rce1-like"/>
    <property type="match status" value="1"/>
</dbReference>